<feature type="compositionally biased region" description="Basic and acidic residues" evidence="10">
    <location>
        <begin position="24"/>
        <end position="41"/>
    </location>
</feature>
<evidence type="ECO:0000256" key="1">
    <source>
        <dbReference type="ARBA" id="ARBA00004567"/>
    </source>
</evidence>
<feature type="compositionally biased region" description="Basic and acidic residues" evidence="10">
    <location>
        <begin position="142"/>
        <end position="159"/>
    </location>
</feature>
<reference evidence="12 13" key="1">
    <citation type="journal article" date="2019" name="Sci. Rep.">
        <title>Nanopore sequencing improves the draft genome of the human pathogenic amoeba Naegleria fowleri.</title>
        <authorList>
            <person name="Liechti N."/>
            <person name="Schurch N."/>
            <person name="Bruggmann R."/>
            <person name="Wittwer M."/>
        </authorList>
    </citation>
    <scope>NUCLEOTIDE SEQUENCE [LARGE SCALE GENOMIC DNA]</scope>
    <source>
        <strain evidence="12 13">ATCC 30894</strain>
    </source>
</reference>
<evidence type="ECO:0000256" key="9">
    <source>
        <dbReference type="ARBA" id="ARBA00023242"/>
    </source>
</evidence>
<evidence type="ECO:0000256" key="7">
    <source>
        <dbReference type="ARBA" id="ARBA00023010"/>
    </source>
</evidence>
<dbReference type="OMA" id="SHMHSST"/>
<dbReference type="VEuPathDB" id="AmoebaDB:NF0066210"/>
<dbReference type="PROSITE" id="PS50196">
    <property type="entry name" value="RANBD1"/>
    <property type="match status" value="1"/>
</dbReference>
<dbReference type="SUPFAM" id="SSF50729">
    <property type="entry name" value="PH domain-like"/>
    <property type="match status" value="1"/>
</dbReference>
<feature type="region of interest" description="Disordered" evidence="10">
    <location>
        <begin position="1"/>
        <end position="130"/>
    </location>
</feature>
<dbReference type="InterPro" id="IPR015007">
    <property type="entry name" value="NUP2/50/61"/>
</dbReference>
<feature type="region of interest" description="Disordered" evidence="10">
    <location>
        <begin position="274"/>
        <end position="308"/>
    </location>
</feature>
<comment type="subcellular location">
    <subcellularLocation>
        <location evidence="1">Nucleus</location>
        <location evidence="1">Nuclear pore complex</location>
    </subcellularLocation>
</comment>
<dbReference type="Proteomes" id="UP000444721">
    <property type="component" value="Unassembled WGS sequence"/>
</dbReference>
<keyword evidence="6" id="KW-0007">Acetylation</keyword>
<feature type="compositionally biased region" description="Low complexity" evidence="10">
    <location>
        <begin position="115"/>
        <end position="126"/>
    </location>
</feature>
<evidence type="ECO:0000256" key="6">
    <source>
        <dbReference type="ARBA" id="ARBA00022990"/>
    </source>
</evidence>
<evidence type="ECO:0000259" key="11">
    <source>
        <dbReference type="PROSITE" id="PS50196"/>
    </source>
</evidence>
<dbReference type="VEuPathDB" id="AmoebaDB:FDP41_004324"/>
<dbReference type="InterPro" id="IPR045255">
    <property type="entry name" value="RanBP1-like"/>
</dbReference>
<keyword evidence="7" id="KW-0811">Translocation</keyword>
<feature type="compositionally biased region" description="Acidic residues" evidence="10">
    <location>
        <begin position="296"/>
        <end position="307"/>
    </location>
</feature>
<evidence type="ECO:0000256" key="4">
    <source>
        <dbReference type="ARBA" id="ARBA00022816"/>
    </source>
</evidence>
<evidence type="ECO:0000256" key="8">
    <source>
        <dbReference type="ARBA" id="ARBA00023132"/>
    </source>
</evidence>
<proteinExistence type="predicted"/>
<feature type="compositionally biased region" description="Low complexity" evidence="10">
    <location>
        <begin position="69"/>
        <end position="82"/>
    </location>
</feature>
<comment type="caution">
    <text evidence="12">The sequence shown here is derived from an EMBL/GenBank/DDBJ whole genome shotgun (WGS) entry which is preliminary data.</text>
</comment>
<dbReference type="GO" id="GO:0005643">
    <property type="term" value="C:nuclear pore"/>
    <property type="evidence" value="ECO:0007669"/>
    <property type="project" value="UniProtKB-SubCell"/>
</dbReference>
<organism evidence="12 13">
    <name type="scientific">Naegleria fowleri</name>
    <name type="common">Brain eating amoeba</name>
    <dbReference type="NCBI Taxonomy" id="5763"/>
    <lineage>
        <taxon>Eukaryota</taxon>
        <taxon>Discoba</taxon>
        <taxon>Heterolobosea</taxon>
        <taxon>Tetramitia</taxon>
        <taxon>Eutetramitia</taxon>
        <taxon>Vahlkampfiidae</taxon>
        <taxon>Naegleria</taxon>
    </lineage>
</organism>
<protein>
    <recommendedName>
        <fullName evidence="11">RanBD1 domain-containing protein</fullName>
    </recommendedName>
</protein>
<dbReference type="PANTHER" id="PTHR23138">
    <property type="entry name" value="RAN BINDING PROTEIN"/>
    <property type="match status" value="1"/>
</dbReference>
<evidence type="ECO:0000256" key="3">
    <source>
        <dbReference type="ARBA" id="ARBA00022737"/>
    </source>
</evidence>
<dbReference type="AlphaFoldDB" id="A0A6A5BSR0"/>
<dbReference type="GeneID" id="68111542"/>
<keyword evidence="5" id="KW-0653">Protein transport</keyword>
<dbReference type="SMART" id="SM00160">
    <property type="entry name" value="RanBD"/>
    <property type="match status" value="1"/>
</dbReference>
<feature type="compositionally biased region" description="Polar residues" evidence="10">
    <location>
        <begin position="190"/>
        <end position="209"/>
    </location>
</feature>
<evidence type="ECO:0000256" key="2">
    <source>
        <dbReference type="ARBA" id="ARBA00022448"/>
    </source>
</evidence>
<dbReference type="RefSeq" id="XP_044561138.1">
    <property type="nucleotide sequence ID" value="XM_044707726.1"/>
</dbReference>
<evidence type="ECO:0000256" key="10">
    <source>
        <dbReference type="SAM" id="MobiDB-lite"/>
    </source>
</evidence>
<name>A0A6A5BSR0_NAEFO</name>
<dbReference type="GO" id="GO:0051028">
    <property type="term" value="P:mRNA transport"/>
    <property type="evidence" value="ECO:0007669"/>
    <property type="project" value="UniProtKB-KW"/>
</dbReference>
<feature type="domain" description="RanBD1" evidence="11">
    <location>
        <begin position="307"/>
        <end position="462"/>
    </location>
</feature>
<evidence type="ECO:0000313" key="13">
    <source>
        <dbReference type="Proteomes" id="UP000444721"/>
    </source>
</evidence>
<gene>
    <name evidence="12" type="ORF">FDP41_004324</name>
</gene>
<feature type="compositionally biased region" description="Low complexity" evidence="10">
    <location>
        <begin position="210"/>
        <end position="239"/>
    </location>
</feature>
<evidence type="ECO:0000256" key="5">
    <source>
        <dbReference type="ARBA" id="ARBA00022927"/>
    </source>
</evidence>
<feature type="compositionally biased region" description="Low complexity" evidence="10">
    <location>
        <begin position="92"/>
        <end position="102"/>
    </location>
</feature>
<dbReference type="InterPro" id="IPR011993">
    <property type="entry name" value="PH-like_dom_sf"/>
</dbReference>
<keyword evidence="9" id="KW-0539">Nucleus</keyword>
<sequence>MSKRTNEHQLTSDNFRDQDEEETEAGHFEKASEDEIRERKPIKAKRKHPAGSVGVPTTTFNFAVPPPSSATTTTTATTETTPKQLAWSFSVPSQQQQPQSQQATKPSFAFNFGQTTPTPSSATTTPDAKDLRIKELEKRVKELENETEQLKKQLQEKKSGAPTSTTSSGGGFAFSFDQSATKPFAYSFPQPASNAAGTTHDTATEQGAKTATTNHTTTPIILSTAGTDTPSSSSSTTASEPQKFSFGGFSTFSNPFSGASSNLGESQFKFEISNKPPSWTNTDYKPKVASGGAAANEEDEEGGDATDYEPSLPAMSHKIIDLPPVELKSGEENEKLLGEYKAAKLYRSVTVDGKSTWQQRGVGTLKINLNKNDEKDARLVIRADSVLKLILNAKIFKGMKFSPFQEQSIIFSVHKSQICEQLTPEELSKEPEFIPHLIRFDQKSERADFKNKVEDIVAKLEK</sequence>
<dbReference type="Pfam" id="PF00638">
    <property type="entry name" value="Ran_BP1"/>
    <property type="match status" value="1"/>
</dbReference>
<keyword evidence="13" id="KW-1185">Reference proteome</keyword>
<dbReference type="VEuPathDB" id="AmoebaDB:NfTy_084320"/>
<accession>A0A6A5BSR0</accession>
<dbReference type="GO" id="GO:0015031">
    <property type="term" value="P:protein transport"/>
    <property type="evidence" value="ECO:0007669"/>
    <property type="project" value="UniProtKB-KW"/>
</dbReference>
<keyword evidence="3" id="KW-0677">Repeat</keyword>
<dbReference type="InterPro" id="IPR000156">
    <property type="entry name" value="Ran_bind_dom"/>
</dbReference>
<feature type="region of interest" description="Disordered" evidence="10">
    <location>
        <begin position="142"/>
        <end position="244"/>
    </location>
</feature>
<feature type="compositionally biased region" description="Low complexity" evidence="10">
    <location>
        <begin position="160"/>
        <end position="180"/>
    </location>
</feature>
<dbReference type="Gene3D" id="2.30.29.30">
    <property type="entry name" value="Pleckstrin-homology domain (PH domain)/Phosphotyrosine-binding domain (PTB)"/>
    <property type="match status" value="1"/>
</dbReference>
<keyword evidence="4" id="KW-0509">mRNA transport</keyword>
<dbReference type="OrthoDB" id="185618at2759"/>
<dbReference type="Pfam" id="PF08911">
    <property type="entry name" value="NUP50"/>
    <property type="match status" value="1"/>
</dbReference>
<dbReference type="EMBL" id="VFQX01000037">
    <property type="protein sequence ID" value="KAF0976425.1"/>
    <property type="molecule type" value="Genomic_DNA"/>
</dbReference>
<keyword evidence="8" id="KW-0906">Nuclear pore complex</keyword>
<evidence type="ECO:0000313" key="12">
    <source>
        <dbReference type="EMBL" id="KAF0976425.1"/>
    </source>
</evidence>
<keyword evidence="2" id="KW-0813">Transport</keyword>